<sequence length="52" mass="6227">MGYIEDMRNLVGNHPLILIGSHAIILNEQDEILLQLRTDFNRWGIIWRRLRI</sequence>
<evidence type="ECO:0000313" key="2">
    <source>
        <dbReference type="Proteomes" id="UP000195991"/>
    </source>
</evidence>
<protein>
    <submittedName>
        <fullName evidence="1">Uncharacterized protein</fullName>
    </submittedName>
</protein>
<organism evidence="1 2">
    <name type="scientific">Bacillus thuringiensis</name>
    <dbReference type="NCBI Taxonomy" id="1428"/>
    <lineage>
        <taxon>Bacteria</taxon>
        <taxon>Bacillati</taxon>
        <taxon>Bacillota</taxon>
        <taxon>Bacilli</taxon>
        <taxon>Bacillales</taxon>
        <taxon>Bacillaceae</taxon>
        <taxon>Bacillus</taxon>
        <taxon>Bacillus cereus group</taxon>
    </lineage>
</organism>
<name>A0A1C4F168_BACTU</name>
<accession>A0A1C4F168</accession>
<proteinExistence type="predicted"/>
<dbReference type="AlphaFoldDB" id="A0A1C4F168"/>
<dbReference type="SUPFAM" id="SSF55811">
    <property type="entry name" value="Nudix"/>
    <property type="match status" value="1"/>
</dbReference>
<reference evidence="1 2" key="1">
    <citation type="submission" date="2016-08" db="EMBL/GenBank/DDBJ databases">
        <authorList>
            <person name="Seilhamer J.J."/>
        </authorList>
    </citation>
    <scope>NUCLEOTIDE SEQUENCE [LARGE SCALE GENOMIC DNA]</scope>
    <source>
        <strain evidence="1 2">IEBC_T61001</strain>
    </source>
</reference>
<dbReference type="InterPro" id="IPR015797">
    <property type="entry name" value="NUDIX_hydrolase-like_dom_sf"/>
</dbReference>
<gene>
    <name evidence="1" type="ORF">BTT61001_03793</name>
</gene>
<dbReference type="Proteomes" id="UP000195991">
    <property type="component" value="Unassembled WGS sequence"/>
</dbReference>
<evidence type="ECO:0000313" key="1">
    <source>
        <dbReference type="EMBL" id="SCC49502.1"/>
    </source>
</evidence>
<dbReference type="EMBL" id="FMBI01000034">
    <property type="protein sequence ID" value="SCC49502.1"/>
    <property type="molecule type" value="Genomic_DNA"/>
</dbReference>